<feature type="compositionally biased region" description="Basic and acidic residues" evidence="6">
    <location>
        <begin position="30"/>
        <end position="48"/>
    </location>
</feature>
<dbReference type="GO" id="GO:0008270">
    <property type="term" value="F:zinc ion binding"/>
    <property type="evidence" value="ECO:0007669"/>
    <property type="project" value="UniProtKB-KW"/>
</dbReference>
<sequence length="905" mass="99962">MTGESRRHRSKWDTTEGAPDVVEISEDESPEKKDIHTAGVNKDIKEIQSKASSERSQPPKLADEHDNKGWGKAGLEKPHGNQGINRYADDRRRGDGWGTSLNRGYSSRMPSDPDPWRPRSRSPSPRGVWNRPRRNRSRSRSRSRNRSRSRSRSRGRGRGRSRSPYFADRGPEWRSERGRTSGGPLPCRDFVAGRCRRGLNCRFPHEDGGHRPFEEHHPAGPRERYGYPSKEFTDSREQNDFLQSRQPRGRYDDETWERSEPRRDYRSAEQCYNFVKGRCIRGASCRFAHDDSAPQGGWRDETRQSAYDRVGPDSSYGNRTEHRRVNKNPCKFFASGQCRRGANCPYLHEEAPQSQMGLSAPDEPSDYSTVRTGRGNFSNWGDQNNAVHTTSQIVSRDDRENPVSQNIGRNGSSYEYENRHPKDAGKNQYQIITQEDFGSQVHKKENATSQQPQLFTSVQTNVDIMNNDKVSGMDGQSAPGTAGNLSMHTGMHASNVTENLAQILQRQDAIPEPPTLPVSTHLQNNTSSLPSNSHMQQSNFSVHPQEQFLVTQAAANNSTHNVQGQAVAPHMGHSHVGYGLGAQALPNLSAHNGHNFSIPGQVPQDLPTSAHTGQNQAAIERLGQDNGAQAQSIQNMQNFQPVAPNVQTHSLQGLPIVPTSSSADIIGGSVSHNAAKSEDIQRVTASLAQYFGNAGLSAGTVGLPSSDPNMNSSLMVTSSAAPPAVQPNAWPWPQQQAGMVQPAPSVPSEQHQQAPQTFQMPVAVGSNNGYSMPLPHAGASTGQAAASVVNETTPKEKKKVETKDADAEVDEDGDNKKGKDSKALKMFKIALADFVKEALKPTWKEGQMSREIHKTIVKKVVDKVTSTVENIPPTKEKIDIYMSFSKEKLNKLVQAYVGKYATKTT</sequence>
<evidence type="ECO:0000256" key="2">
    <source>
        <dbReference type="ARBA" id="ARBA00022771"/>
    </source>
</evidence>
<feature type="compositionally biased region" description="Basic and acidic residues" evidence="6">
    <location>
        <begin position="203"/>
        <end position="239"/>
    </location>
</feature>
<dbReference type="InterPro" id="IPR000571">
    <property type="entry name" value="Znf_CCCH"/>
</dbReference>
<evidence type="ECO:0000256" key="5">
    <source>
        <dbReference type="PROSITE-ProRule" id="PRU00723"/>
    </source>
</evidence>
<keyword evidence="2 5" id="KW-0863">Zinc-finger</keyword>
<dbReference type="EMBL" id="RWGY01000005">
    <property type="protein sequence ID" value="TVU43471.1"/>
    <property type="molecule type" value="Genomic_DNA"/>
</dbReference>
<keyword evidence="3 5" id="KW-0862">Zinc</keyword>
<feature type="compositionally biased region" description="Basic residues" evidence="6">
    <location>
        <begin position="131"/>
        <end position="161"/>
    </location>
</feature>
<feature type="region of interest" description="Disordered" evidence="6">
    <location>
        <begin position="202"/>
        <end position="259"/>
    </location>
</feature>
<evidence type="ECO:0000256" key="3">
    <source>
        <dbReference type="ARBA" id="ARBA00022833"/>
    </source>
</evidence>
<dbReference type="PANTHER" id="PTHR36886">
    <property type="entry name" value="PROTEIN FRIGIDA-ESSENTIAL 1"/>
    <property type="match status" value="1"/>
</dbReference>
<dbReference type="PROSITE" id="PS50103">
    <property type="entry name" value="ZF_C3H1"/>
    <property type="match status" value="3"/>
</dbReference>
<feature type="region of interest" description="Disordered" evidence="6">
    <location>
        <begin position="591"/>
        <end position="614"/>
    </location>
</feature>
<keyword evidence="1 5" id="KW-0479">Metal-binding</keyword>
<reference evidence="8 9" key="1">
    <citation type="journal article" date="2019" name="Sci. Rep.">
        <title>A high-quality genome of Eragrostis curvula grass provides insights into Poaceae evolution and supports new strategies to enhance forage quality.</title>
        <authorList>
            <person name="Carballo J."/>
            <person name="Santos B.A.C.M."/>
            <person name="Zappacosta D."/>
            <person name="Garbus I."/>
            <person name="Selva J.P."/>
            <person name="Gallo C.A."/>
            <person name="Diaz A."/>
            <person name="Albertini E."/>
            <person name="Caccamo M."/>
            <person name="Echenique V."/>
        </authorList>
    </citation>
    <scope>NUCLEOTIDE SEQUENCE [LARGE SCALE GENOMIC DNA]</scope>
    <source>
        <strain evidence="9">cv. Victoria</strain>
        <tissue evidence="8">Leaf</tissue>
    </source>
</reference>
<feature type="compositionally biased region" description="Basic residues" evidence="6">
    <location>
        <begin position="1"/>
        <end position="10"/>
    </location>
</feature>
<proteinExistence type="predicted"/>
<dbReference type="Pfam" id="PF14608">
    <property type="entry name" value="zf-CCCH_2"/>
    <property type="match status" value="1"/>
</dbReference>
<dbReference type="InterPro" id="IPR036855">
    <property type="entry name" value="Znf_CCCH_sf"/>
</dbReference>
<dbReference type="Gene3D" id="4.10.1000.10">
    <property type="entry name" value="Zinc finger, CCCH-type"/>
    <property type="match status" value="1"/>
</dbReference>
<dbReference type="PANTHER" id="PTHR36886:SF8">
    <property type="entry name" value="ZINC FINGER CCCH DOMAIN-CONTAINING PROTEIN 38"/>
    <property type="match status" value="1"/>
</dbReference>
<dbReference type="InterPro" id="IPR052650">
    <property type="entry name" value="Zinc_finger_CCCH"/>
</dbReference>
<feature type="region of interest" description="Disordered" evidence="6">
    <location>
        <begin position="511"/>
        <end position="540"/>
    </location>
</feature>
<name>A0A5J9W674_9POAL</name>
<feature type="compositionally biased region" description="Basic and acidic residues" evidence="6">
    <location>
        <begin position="169"/>
        <end position="179"/>
    </location>
</feature>
<feature type="compositionally biased region" description="Basic and acidic residues" evidence="6">
    <location>
        <begin position="249"/>
        <end position="259"/>
    </location>
</feature>
<feature type="zinc finger region" description="C3H1-type" evidence="5">
    <location>
        <begin position="181"/>
        <end position="208"/>
    </location>
</feature>
<evidence type="ECO:0000313" key="9">
    <source>
        <dbReference type="Proteomes" id="UP000324897"/>
    </source>
</evidence>
<dbReference type="Gene3D" id="3.30.1370.210">
    <property type="match status" value="1"/>
</dbReference>
<feature type="compositionally biased region" description="Polar residues" evidence="6">
    <location>
        <begin position="402"/>
        <end position="415"/>
    </location>
</feature>
<feature type="compositionally biased region" description="Polar residues" evidence="6">
    <location>
        <begin position="517"/>
        <end position="540"/>
    </location>
</feature>
<feature type="domain" description="C3H1-type" evidence="7">
    <location>
        <begin position="324"/>
        <end position="351"/>
    </location>
</feature>
<dbReference type="Pfam" id="PF00642">
    <property type="entry name" value="zf-CCCH"/>
    <property type="match status" value="2"/>
</dbReference>
<feature type="region of interest" description="Disordered" evidence="6">
    <location>
        <begin position="789"/>
        <end position="819"/>
    </location>
</feature>
<feature type="domain" description="C3H1-type" evidence="7">
    <location>
        <begin position="265"/>
        <end position="292"/>
    </location>
</feature>
<organism evidence="8 9">
    <name type="scientific">Eragrostis curvula</name>
    <name type="common">weeping love grass</name>
    <dbReference type="NCBI Taxonomy" id="38414"/>
    <lineage>
        <taxon>Eukaryota</taxon>
        <taxon>Viridiplantae</taxon>
        <taxon>Streptophyta</taxon>
        <taxon>Embryophyta</taxon>
        <taxon>Tracheophyta</taxon>
        <taxon>Spermatophyta</taxon>
        <taxon>Magnoliopsida</taxon>
        <taxon>Liliopsida</taxon>
        <taxon>Poales</taxon>
        <taxon>Poaceae</taxon>
        <taxon>PACMAD clade</taxon>
        <taxon>Chloridoideae</taxon>
        <taxon>Eragrostideae</taxon>
        <taxon>Eragrostidinae</taxon>
        <taxon>Eragrostis</taxon>
    </lineage>
</organism>
<feature type="region of interest" description="Disordered" evidence="6">
    <location>
        <begin position="395"/>
        <end position="421"/>
    </location>
</feature>
<dbReference type="SUPFAM" id="SSF90229">
    <property type="entry name" value="CCCH zinc finger"/>
    <property type="match status" value="1"/>
</dbReference>
<evidence type="ECO:0000313" key="8">
    <source>
        <dbReference type="EMBL" id="TVU43471.1"/>
    </source>
</evidence>
<feature type="zinc finger region" description="C3H1-type" evidence="5">
    <location>
        <begin position="265"/>
        <end position="292"/>
    </location>
</feature>
<evidence type="ECO:0000256" key="4">
    <source>
        <dbReference type="ARBA" id="ARBA00023125"/>
    </source>
</evidence>
<keyword evidence="9" id="KW-1185">Reference proteome</keyword>
<feature type="region of interest" description="Disordered" evidence="6">
    <location>
        <begin position="1"/>
        <end position="187"/>
    </location>
</feature>
<evidence type="ECO:0000259" key="7">
    <source>
        <dbReference type="PROSITE" id="PS50103"/>
    </source>
</evidence>
<dbReference type="GO" id="GO:0003677">
    <property type="term" value="F:DNA binding"/>
    <property type="evidence" value="ECO:0007669"/>
    <property type="project" value="UniProtKB-KW"/>
</dbReference>
<comment type="caution">
    <text evidence="8">The sequence shown here is derived from an EMBL/GenBank/DDBJ whole genome shotgun (WGS) entry which is preliminary data.</text>
</comment>
<accession>A0A5J9W674</accession>
<feature type="domain" description="C3H1-type" evidence="7">
    <location>
        <begin position="181"/>
        <end position="208"/>
    </location>
</feature>
<keyword evidence="4" id="KW-0238">DNA-binding</keyword>
<dbReference type="AlphaFoldDB" id="A0A5J9W674"/>
<feature type="compositionally biased region" description="Basic and acidic residues" evidence="6">
    <location>
        <begin position="61"/>
        <end position="79"/>
    </location>
</feature>
<evidence type="ECO:0000256" key="6">
    <source>
        <dbReference type="SAM" id="MobiDB-lite"/>
    </source>
</evidence>
<gene>
    <name evidence="8" type="ORF">EJB05_09946</name>
</gene>
<dbReference type="SMART" id="SM00356">
    <property type="entry name" value="ZnF_C3H1"/>
    <property type="match status" value="3"/>
</dbReference>
<protein>
    <recommendedName>
        <fullName evidence="7">C3H1-type domain-containing protein</fullName>
    </recommendedName>
</protein>
<feature type="zinc finger region" description="C3H1-type" evidence="5">
    <location>
        <begin position="324"/>
        <end position="351"/>
    </location>
</feature>
<dbReference type="Gramene" id="TVU43471">
    <property type="protein sequence ID" value="TVU43471"/>
    <property type="gene ID" value="EJB05_09946"/>
</dbReference>
<dbReference type="Proteomes" id="UP000324897">
    <property type="component" value="Unassembled WGS sequence"/>
</dbReference>
<evidence type="ECO:0000256" key="1">
    <source>
        <dbReference type="ARBA" id="ARBA00022723"/>
    </source>
</evidence>
<feature type="compositionally biased region" description="Basic and acidic residues" evidence="6">
    <location>
        <begin position="793"/>
        <end position="806"/>
    </location>
</feature>
<dbReference type="OrthoDB" id="411372at2759"/>